<dbReference type="GO" id="GO:0016020">
    <property type="term" value="C:membrane"/>
    <property type="evidence" value="ECO:0007669"/>
    <property type="project" value="InterPro"/>
</dbReference>
<dbReference type="Pfam" id="PF04750">
    <property type="entry name" value="Far-17a_AIG1"/>
    <property type="match status" value="1"/>
</dbReference>
<feature type="transmembrane region" description="Helical" evidence="5">
    <location>
        <begin position="6"/>
        <end position="22"/>
    </location>
</feature>
<dbReference type="PANTHER" id="PTHR10989">
    <property type="entry name" value="ANDROGEN-INDUCED PROTEIN 1-RELATED"/>
    <property type="match status" value="1"/>
</dbReference>
<evidence type="ECO:0000256" key="4">
    <source>
        <dbReference type="ARBA" id="ARBA00023136"/>
    </source>
</evidence>
<evidence type="ECO:0000256" key="3">
    <source>
        <dbReference type="ARBA" id="ARBA00022989"/>
    </source>
</evidence>
<reference evidence="6" key="1">
    <citation type="journal article" date="2020" name="J. Eukaryot. Microbiol.">
        <title>De novo Sequencing, Assembly and Annotation of the Transcriptome for the Free-Living Testate Amoeba Arcella intermedia.</title>
        <authorList>
            <person name="Ribeiro G.M."/>
            <person name="Porfirio-Sousa A.L."/>
            <person name="Maurer-Alcala X.X."/>
            <person name="Katz L.A."/>
            <person name="Lahr D.J.G."/>
        </authorList>
    </citation>
    <scope>NUCLEOTIDE SEQUENCE</scope>
</reference>
<sequence length="165" mass="19305">MTMLGHLLHTLFSMTLVLRFFWPNLVGVERFFVVVFAMSTAIGILFWAIFFYDRELILPKSLDAIYPMSLNVFQHGFIAILMWVEYYLGKYPFTSTHFRSFINFSIGYTIWTHVQKALFGIYPYPFMEFLDPVGHIVFITPIFSVLGVIYFILLGVEKKSKLKSN</sequence>
<dbReference type="AlphaFoldDB" id="A0A6B2LM28"/>
<dbReference type="EMBL" id="GIBP01009095">
    <property type="protein sequence ID" value="NDV38064.1"/>
    <property type="molecule type" value="Transcribed_RNA"/>
</dbReference>
<organism evidence="6">
    <name type="scientific">Arcella intermedia</name>
    <dbReference type="NCBI Taxonomy" id="1963864"/>
    <lineage>
        <taxon>Eukaryota</taxon>
        <taxon>Amoebozoa</taxon>
        <taxon>Tubulinea</taxon>
        <taxon>Elardia</taxon>
        <taxon>Arcellinida</taxon>
        <taxon>Sphaerothecina</taxon>
        <taxon>Arcellidae</taxon>
        <taxon>Arcella</taxon>
    </lineage>
</organism>
<evidence type="ECO:0000256" key="1">
    <source>
        <dbReference type="ARBA" id="ARBA00004127"/>
    </source>
</evidence>
<dbReference type="InterPro" id="IPR006838">
    <property type="entry name" value="ADTRP_AIG1"/>
</dbReference>
<name>A0A6B2LM28_9EUKA</name>
<protein>
    <recommendedName>
        <fullName evidence="7">FAR-17a/AIG1-like protein</fullName>
    </recommendedName>
</protein>
<feature type="transmembrane region" description="Helical" evidence="5">
    <location>
        <begin position="72"/>
        <end position="89"/>
    </location>
</feature>
<evidence type="ECO:0000256" key="2">
    <source>
        <dbReference type="ARBA" id="ARBA00022692"/>
    </source>
</evidence>
<feature type="transmembrane region" description="Helical" evidence="5">
    <location>
        <begin position="136"/>
        <end position="156"/>
    </location>
</feature>
<accession>A0A6B2LM28</accession>
<feature type="transmembrane region" description="Helical" evidence="5">
    <location>
        <begin position="31"/>
        <end position="52"/>
    </location>
</feature>
<dbReference type="GO" id="GO:0012505">
    <property type="term" value="C:endomembrane system"/>
    <property type="evidence" value="ECO:0007669"/>
    <property type="project" value="UniProtKB-SubCell"/>
</dbReference>
<evidence type="ECO:0000256" key="5">
    <source>
        <dbReference type="SAM" id="Phobius"/>
    </source>
</evidence>
<feature type="transmembrane region" description="Helical" evidence="5">
    <location>
        <begin position="101"/>
        <end position="124"/>
    </location>
</feature>
<evidence type="ECO:0008006" key="7">
    <source>
        <dbReference type="Google" id="ProtNLM"/>
    </source>
</evidence>
<keyword evidence="3 5" id="KW-1133">Transmembrane helix</keyword>
<evidence type="ECO:0000313" key="6">
    <source>
        <dbReference type="EMBL" id="NDV38064.1"/>
    </source>
</evidence>
<keyword evidence="4 5" id="KW-0472">Membrane</keyword>
<comment type="subcellular location">
    <subcellularLocation>
        <location evidence="1">Endomembrane system</location>
        <topology evidence="1">Multi-pass membrane protein</topology>
    </subcellularLocation>
</comment>
<proteinExistence type="predicted"/>
<keyword evidence="2 5" id="KW-0812">Transmembrane</keyword>
<dbReference type="PANTHER" id="PTHR10989:SF16">
    <property type="entry name" value="AT02829P-RELATED"/>
    <property type="match status" value="1"/>
</dbReference>